<dbReference type="Proteomes" id="UP000793456">
    <property type="component" value="Chromosome VII"/>
</dbReference>
<accession>A0ACD3RCC2</accession>
<reference evidence="1" key="1">
    <citation type="submission" date="2018-11" db="EMBL/GenBank/DDBJ databases">
        <title>The sequence and de novo assembly of Larimichthys crocea genome using PacBio and Hi-C technologies.</title>
        <authorList>
            <person name="Xu P."/>
            <person name="Chen B."/>
            <person name="Zhou Z."/>
            <person name="Ke Q."/>
            <person name="Wu Y."/>
            <person name="Bai H."/>
            <person name="Pu F."/>
        </authorList>
    </citation>
    <scope>NUCLEOTIDE SEQUENCE</scope>
    <source>
        <tissue evidence="1">Muscle</tissue>
    </source>
</reference>
<dbReference type="EMBL" id="CM011680">
    <property type="protein sequence ID" value="TMS17030.1"/>
    <property type="molecule type" value="Genomic_DNA"/>
</dbReference>
<protein>
    <submittedName>
        <fullName evidence="1">Uncharacterized protein</fullName>
    </submittedName>
</protein>
<gene>
    <name evidence="1" type="ORF">E3U43_001099</name>
</gene>
<feature type="non-terminal residue" evidence="1">
    <location>
        <position position="1"/>
    </location>
</feature>
<name>A0ACD3RCC2_LARCR</name>
<comment type="caution">
    <text evidence="1">The sequence shown here is derived from an EMBL/GenBank/DDBJ whole genome shotgun (WGS) entry which is preliminary data.</text>
</comment>
<organism evidence="1 2">
    <name type="scientific">Larimichthys crocea</name>
    <name type="common">Large yellow croaker</name>
    <name type="synonym">Pseudosciaena crocea</name>
    <dbReference type="NCBI Taxonomy" id="215358"/>
    <lineage>
        <taxon>Eukaryota</taxon>
        <taxon>Metazoa</taxon>
        <taxon>Chordata</taxon>
        <taxon>Craniata</taxon>
        <taxon>Vertebrata</taxon>
        <taxon>Euteleostomi</taxon>
        <taxon>Actinopterygii</taxon>
        <taxon>Neopterygii</taxon>
        <taxon>Teleostei</taxon>
        <taxon>Neoteleostei</taxon>
        <taxon>Acanthomorphata</taxon>
        <taxon>Eupercaria</taxon>
        <taxon>Sciaenidae</taxon>
        <taxon>Larimichthys</taxon>
    </lineage>
</organism>
<sequence>LNALPFDPTTNSDPLHLNSSSGPLVTECPSLENSAENGKKRRRTSLLPDGNRNMTMPSNSMTMPMSDPTAWATAMSNLGMPPISMTGQQLMPGTTENVLHAAKQATQCQTKVHCIVK</sequence>
<evidence type="ECO:0000313" key="1">
    <source>
        <dbReference type="EMBL" id="TMS17030.1"/>
    </source>
</evidence>
<keyword evidence="2" id="KW-1185">Reference proteome</keyword>
<evidence type="ECO:0000313" key="2">
    <source>
        <dbReference type="Proteomes" id="UP000793456"/>
    </source>
</evidence>
<proteinExistence type="predicted"/>